<keyword evidence="1" id="KW-0547">Nucleotide-binding</keyword>
<dbReference type="CDD" id="cd00009">
    <property type="entry name" value="AAA"/>
    <property type="match status" value="1"/>
</dbReference>
<proteinExistence type="predicted"/>
<dbReference type="InterPro" id="IPR018368">
    <property type="entry name" value="ClpA/B_CS1"/>
</dbReference>
<dbReference type="VEuPathDB" id="FungiDB:PGTG_18539"/>
<evidence type="ECO:0000313" key="5">
    <source>
        <dbReference type="Proteomes" id="UP000008783"/>
    </source>
</evidence>
<reference evidence="5" key="2">
    <citation type="journal article" date="2011" name="Proc. Natl. Acad. Sci. U.S.A.">
        <title>Obligate biotrophy features unraveled by the genomic analysis of rust fungi.</title>
        <authorList>
            <person name="Duplessis S."/>
            <person name="Cuomo C.A."/>
            <person name="Lin Y.-C."/>
            <person name="Aerts A."/>
            <person name="Tisserant E."/>
            <person name="Veneault-Fourrey C."/>
            <person name="Joly D.L."/>
            <person name="Hacquard S."/>
            <person name="Amselem J."/>
            <person name="Cantarel B.L."/>
            <person name="Chiu R."/>
            <person name="Coutinho P.M."/>
            <person name="Feau N."/>
            <person name="Field M."/>
            <person name="Frey P."/>
            <person name="Gelhaye E."/>
            <person name="Goldberg J."/>
            <person name="Grabherr M.G."/>
            <person name="Kodira C.D."/>
            <person name="Kohler A."/>
            <person name="Kuees U."/>
            <person name="Lindquist E.A."/>
            <person name="Lucas S.M."/>
            <person name="Mago R."/>
            <person name="Mauceli E."/>
            <person name="Morin E."/>
            <person name="Murat C."/>
            <person name="Pangilinan J.L."/>
            <person name="Park R."/>
            <person name="Pearson M."/>
            <person name="Quesneville H."/>
            <person name="Rouhier N."/>
            <person name="Sakthikumar S."/>
            <person name="Salamov A.A."/>
            <person name="Schmutz J."/>
            <person name="Selles B."/>
            <person name="Shapiro H."/>
            <person name="Tanguay P."/>
            <person name="Tuskan G.A."/>
            <person name="Henrissat B."/>
            <person name="Van de Peer Y."/>
            <person name="Rouze P."/>
            <person name="Ellis J.G."/>
            <person name="Dodds P.N."/>
            <person name="Schein J.E."/>
            <person name="Zhong S."/>
            <person name="Hamelin R.C."/>
            <person name="Grigoriev I.V."/>
            <person name="Szabo L.J."/>
            <person name="Martin F."/>
        </authorList>
    </citation>
    <scope>NUCLEOTIDE SEQUENCE [LARGE SCALE GENOMIC DNA]</scope>
    <source>
        <strain evidence="5">CRL 75-36-700-3 / race SCCL</strain>
    </source>
</reference>
<dbReference type="GeneID" id="10538699"/>
<organism evidence="4 5">
    <name type="scientific">Puccinia graminis f. sp. tritici (strain CRL 75-36-700-3 / race SCCL)</name>
    <name type="common">Black stem rust fungus</name>
    <dbReference type="NCBI Taxonomy" id="418459"/>
    <lineage>
        <taxon>Eukaryota</taxon>
        <taxon>Fungi</taxon>
        <taxon>Dikarya</taxon>
        <taxon>Basidiomycota</taxon>
        <taxon>Pucciniomycotina</taxon>
        <taxon>Pucciniomycetes</taxon>
        <taxon>Pucciniales</taxon>
        <taxon>Pucciniaceae</taxon>
        <taxon>Puccinia</taxon>
    </lineage>
</organism>
<dbReference type="Proteomes" id="UP000008783">
    <property type="component" value="Unassembled WGS sequence"/>
</dbReference>
<dbReference type="SUPFAM" id="SSF52540">
    <property type="entry name" value="P-loop containing nucleoside triphosphate hydrolases"/>
    <property type="match status" value="1"/>
</dbReference>
<evidence type="ECO:0000259" key="3">
    <source>
        <dbReference type="Pfam" id="PF00004"/>
    </source>
</evidence>
<keyword evidence="4" id="KW-0645">Protease</keyword>
<dbReference type="KEGG" id="pgr:PGTG_18539"/>
<dbReference type="AlphaFoldDB" id="E3L7L6"/>
<dbReference type="RefSeq" id="XP_003336960.2">
    <property type="nucleotide sequence ID" value="XM_003336912.2"/>
</dbReference>
<dbReference type="PANTHER" id="PTHR11638:SF18">
    <property type="entry name" value="HEAT SHOCK PROTEIN 104"/>
    <property type="match status" value="1"/>
</dbReference>
<dbReference type="EMBL" id="DS178366">
    <property type="protein sequence ID" value="EFP92541.2"/>
    <property type="molecule type" value="Genomic_DNA"/>
</dbReference>
<dbReference type="STRING" id="418459.E3L7L6"/>
<evidence type="ECO:0000313" key="4">
    <source>
        <dbReference type="EMBL" id="EFP92541.2"/>
    </source>
</evidence>
<dbReference type="InterPro" id="IPR003959">
    <property type="entry name" value="ATPase_AAA_core"/>
</dbReference>
<protein>
    <submittedName>
        <fullName evidence="4">ATP-dependent Clp protease ATP-binding subunit ClpB</fullName>
    </submittedName>
</protein>
<dbReference type="GO" id="GO:0016887">
    <property type="term" value="F:ATP hydrolysis activity"/>
    <property type="evidence" value="ECO:0007669"/>
    <property type="project" value="InterPro"/>
</dbReference>
<feature type="domain" description="ATPase AAA-type core" evidence="3">
    <location>
        <begin position="6"/>
        <end position="121"/>
    </location>
</feature>
<dbReference type="HOGENOM" id="CLU_005070_5_4_1"/>
<dbReference type="GO" id="GO:0005524">
    <property type="term" value="F:ATP binding"/>
    <property type="evidence" value="ECO:0007669"/>
    <property type="project" value="UniProtKB-KW"/>
</dbReference>
<dbReference type="PANTHER" id="PTHR11638">
    <property type="entry name" value="ATP-DEPENDENT CLP PROTEASE"/>
    <property type="match status" value="1"/>
</dbReference>
<dbReference type="InterPro" id="IPR027417">
    <property type="entry name" value="P-loop_NTPase"/>
</dbReference>
<name>E3L7L6_PUCGT</name>
<evidence type="ECO:0000256" key="1">
    <source>
        <dbReference type="ARBA" id="ARBA00022741"/>
    </source>
</evidence>
<dbReference type="Gene3D" id="3.40.50.300">
    <property type="entry name" value="P-loop containing nucleotide triphosphate hydrolases"/>
    <property type="match status" value="1"/>
</dbReference>
<sequence length="169" mass="18309">MGCATVVGEPGVGKTAIAKGLAQRMVNRDVPASLIGRLFALDLGAIQAGASYKGQFKERIKLILNEVKKATKKGENIILFINKMHLIMAVQGASSGGMDAANLIKPVLARGKLRCLGATTLAEYCKYIEKDAAFERRFQQVIVNEPSVPETISILQGLKEKYETHHGQL</sequence>
<evidence type="ECO:0000256" key="2">
    <source>
        <dbReference type="ARBA" id="ARBA00022840"/>
    </source>
</evidence>
<dbReference type="eggNOG" id="KOG1051">
    <property type="taxonomic scope" value="Eukaryota"/>
</dbReference>
<dbReference type="GO" id="GO:0008233">
    <property type="term" value="F:peptidase activity"/>
    <property type="evidence" value="ECO:0007669"/>
    <property type="project" value="UniProtKB-KW"/>
</dbReference>
<reference key="1">
    <citation type="submission" date="2007-01" db="EMBL/GenBank/DDBJ databases">
        <title>The Genome Sequence of Puccinia graminis f. sp. tritici Strain CRL 75-36-700-3.</title>
        <authorList>
            <consortium name="The Broad Institute Genome Sequencing Platform"/>
            <person name="Birren B."/>
            <person name="Lander E."/>
            <person name="Galagan J."/>
            <person name="Nusbaum C."/>
            <person name="Devon K."/>
            <person name="Cuomo C."/>
            <person name="Jaffe D."/>
            <person name="Butler J."/>
            <person name="Alvarez P."/>
            <person name="Gnerre S."/>
            <person name="Grabherr M."/>
            <person name="Mauceli E."/>
            <person name="Brockman W."/>
            <person name="Young S."/>
            <person name="LaButti K."/>
            <person name="Sykes S."/>
            <person name="DeCaprio D."/>
            <person name="Crawford M."/>
            <person name="Koehrsen M."/>
            <person name="Engels R."/>
            <person name="Montgomery P."/>
            <person name="Pearson M."/>
            <person name="Howarth C."/>
            <person name="Larson L."/>
            <person name="White J."/>
            <person name="Zeng Q."/>
            <person name="Kodira C."/>
            <person name="Yandava C."/>
            <person name="Alvarado L."/>
            <person name="O'Leary S."/>
            <person name="Szabo L."/>
            <person name="Dean R."/>
            <person name="Schein J."/>
        </authorList>
    </citation>
    <scope>NUCLEOTIDE SEQUENCE</scope>
    <source>
        <strain>CRL 75-36-700-3</strain>
    </source>
</reference>
<keyword evidence="5" id="KW-1185">Reference proteome</keyword>
<dbReference type="InterPro" id="IPR050130">
    <property type="entry name" value="ClpA_ClpB"/>
</dbReference>
<gene>
    <name evidence="4" type="ORF">PGTG_18539</name>
</gene>
<dbReference type="GO" id="GO:0006508">
    <property type="term" value="P:proteolysis"/>
    <property type="evidence" value="ECO:0007669"/>
    <property type="project" value="UniProtKB-KW"/>
</dbReference>
<keyword evidence="4" id="KW-0378">Hydrolase</keyword>
<dbReference type="InParanoid" id="E3L7L6"/>
<dbReference type="Pfam" id="PF00004">
    <property type="entry name" value="AAA"/>
    <property type="match status" value="1"/>
</dbReference>
<dbReference type="OrthoDB" id="3245336at2759"/>
<dbReference type="PROSITE" id="PS00870">
    <property type="entry name" value="CLPAB_1"/>
    <property type="match status" value="1"/>
</dbReference>
<accession>E3L7L6</accession>
<keyword evidence="2 4" id="KW-0067">ATP-binding</keyword>